<keyword evidence="2" id="KW-1185">Reference proteome</keyword>
<protein>
    <submittedName>
        <fullName evidence="1">Uncharacterized protein</fullName>
    </submittedName>
</protein>
<dbReference type="Proteomes" id="UP000298663">
    <property type="component" value="Unassembled WGS sequence"/>
</dbReference>
<dbReference type="AlphaFoldDB" id="A0A4U5MSH1"/>
<reference evidence="1 2" key="2">
    <citation type="journal article" date="2019" name="G3 (Bethesda)">
        <title>Hybrid Assembly of the Genome of the Entomopathogenic Nematode Steinernema carpocapsae Identifies the X-Chromosome.</title>
        <authorList>
            <person name="Serra L."/>
            <person name="Macchietto M."/>
            <person name="Macias-Munoz A."/>
            <person name="McGill C.J."/>
            <person name="Rodriguez I.M."/>
            <person name="Rodriguez B."/>
            <person name="Murad R."/>
            <person name="Mortazavi A."/>
        </authorList>
    </citation>
    <scope>NUCLEOTIDE SEQUENCE [LARGE SCALE GENOMIC DNA]</scope>
    <source>
        <strain evidence="1 2">ALL</strain>
    </source>
</reference>
<proteinExistence type="predicted"/>
<comment type="caution">
    <text evidence="1">The sequence shown here is derived from an EMBL/GenBank/DDBJ whole genome shotgun (WGS) entry which is preliminary data.</text>
</comment>
<sequence length="127" mass="14376">MIALSKLLSTGEVLKHPISFRYLLALANHASRNVFKGHKFQRDDLINVTEHVGALNIQSVSTVAVKYQQYIIGLQRQRPEHILKVYERPALPPGFDCFQGMRISPEMSGKRAARVTSPPYISHWVGH</sequence>
<evidence type="ECO:0000313" key="2">
    <source>
        <dbReference type="Proteomes" id="UP000298663"/>
    </source>
</evidence>
<accession>A0A4U5MSH1</accession>
<organism evidence="1 2">
    <name type="scientific">Steinernema carpocapsae</name>
    <name type="common">Entomopathogenic nematode</name>
    <dbReference type="NCBI Taxonomy" id="34508"/>
    <lineage>
        <taxon>Eukaryota</taxon>
        <taxon>Metazoa</taxon>
        <taxon>Ecdysozoa</taxon>
        <taxon>Nematoda</taxon>
        <taxon>Chromadorea</taxon>
        <taxon>Rhabditida</taxon>
        <taxon>Tylenchina</taxon>
        <taxon>Panagrolaimomorpha</taxon>
        <taxon>Strongyloidoidea</taxon>
        <taxon>Steinernematidae</taxon>
        <taxon>Steinernema</taxon>
    </lineage>
</organism>
<evidence type="ECO:0000313" key="1">
    <source>
        <dbReference type="EMBL" id="TKR72677.1"/>
    </source>
</evidence>
<gene>
    <name evidence="1" type="ORF">L596_020090</name>
</gene>
<dbReference type="EMBL" id="AZBU02000006">
    <property type="protein sequence ID" value="TKR72677.1"/>
    <property type="molecule type" value="Genomic_DNA"/>
</dbReference>
<reference evidence="1 2" key="1">
    <citation type="journal article" date="2015" name="Genome Biol.">
        <title>Comparative genomics of Steinernema reveals deeply conserved gene regulatory networks.</title>
        <authorList>
            <person name="Dillman A.R."/>
            <person name="Macchietto M."/>
            <person name="Porter C.F."/>
            <person name="Rogers A."/>
            <person name="Williams B."/>
            <person name="Antoshechkin I."/>
            <person name="Lee M.M."/>
            <person name="Goodwin Z."/>
            <person name="Lu X."/>
            <person name="Lewis E.E."/>
            <person name="Goodrich-Blair H."/>
            <person name="Stock S.P."/>
            <person name="Adams B.J."/>
            <person name="Sternberg P.W."/>
            <person name="Mortazavi A."/>
        </authorList>
    </citation>
    <scope>NUCLEOTIDE SEQUENCE [LARGE SCALE GENOMIC DNA]</scope>
    <source>
        <strain evidence="1 2">ALL</strain>
    </source>
</reference>
<name>A0A4U5MSH1_STECR</name>